<evidence type="ECO:0000313" key="1">
    <source>
        <dbReference type="EMBL" id="EHP93308.1"/>
    </source>
</evidence>
<reference evidence="1 2" key="1">
    <citation type="submission" date="2011-09" db="EMBL/GenBank/DDBJ databases">
        <title>The draft genome of Methylobacterium extorquens DSM 13060.</title>
        <authorList>
            <consortium name="US DOE Joint Genome Institute (JGI-PGF)"/>
            <person name="Lucas S."/>
            <person name="Han J."/>
            <person name="Lapidus A."/>
            <person name="Cheng J.-F."/>
            <person name="Goodwin L."/>
            <person name="Pitluck S."/>
            <person name="Peters L."/>
            <person name="Land M.L."/>
            <person name="Hauser L."/>
            <person name="Koskimaki J."/>
            <person name="Halonen O."/>
            <person name="Pirttila A."/>
            <person name="Frank C."/>
            <person name="Woyke T.J."/>
        </authorList>
    </citation>
    <scope>NUCLEOTIDE SEQUENCE [LARGE SCALE GENOMIC DNA]</scope>
    <source>
        <strain evidence="1 2">DSM 13060</strain>
    </source>
</reference>
<proteinExistence type="predicted"/>
<evidence type="ECO:0000313" key="2">
    <source>
        <dbReference type="Proteomes" id="UP000004382"/>
    </source>
</evidence>
<accession>H1KGS1</accession>
<dbReference type="Proteomes" id="UP000004382">
    <property type="component" value="Unassembled WGS sequence"/>
</dbReference>
<dbReference type="SUPFAM" id="SSF159245">
    <property type="entry name" value="AttH-like"/>
    <property type="match status" value="1"/>
</dbReference>
<sequence>GTARGPRFDGAVTRGGYVWWYVDAVSADGRQGLTVIAFIGSVFSPYYAWDAARDPFAHCAVNVVLYGERGNRFAMTERNARSLSRDATSFSLGPSSLEWDGSVLTIRLDERSSPVPRAVRGTVRVRPRALTAQPFTLDTHGLHRWWPMAPDCEVEAAFTAPALSWRGSGYHDTNDGDGALEDAFTDWTWCRAPLKRGSAILYDVRRRDGSGQNLTLRFDADGTRREMRPPLAAGLPSTGLWRMPRTTRGDDGRAQVIRTFEDTPFYARSLLASTLDGEAVQPVHESLSLTRFRNPLVRLMLPFRMPRRIG</sequence>
<organism evidence="1 2">
    <name type="scientific">Methylorubrum extorquens DSM 13060</name>
    <dbReference type="NCBI Taxonomy" id="882800"/>
    <lineage>
        <taxon>Bacteria</taxon>
        <taxon>Pseudomonadati</taxon>
        <taxon>Pseudomonadota</taxon>
        <taxon>Alphaproteobacteria</taxon>
        <taxon>Hyphomicrobiales</taxon>
        <taxon>Methylobacteriaceae</taxon>
        <taxon>Methylorubrum</taxon>
    </lineage>
</organism>
<dbReference type="EMBL" id="AGJK01000035">
    <property type="protein sequence ID" value="EHP93308.1"/>
    <property type="molecule type" value="Genomic_DNA"/>
</dbReference>
<name>H1KGS1_METEX</name>
<feature type="non-terminal residue" evidence="1">
    <location>
        <position position="1"/>
    </location>
</feature>
<protein>
    <submittedName>
        <fullName evidence="1">Hydroxyneurosporene synthase</fullName>
    </submittedName>
</protein>
<dbReference type="AlphaFoldDB" id="H1KGS1"/>
<gene>
    <name evidence="1" type="ORF">MetexDRAFT_1833</name>
</gene>
<comment type="caution">
    <text evidence="1">The sequence shown here is derived from an EMBL/GenBank/DDBJ whole genome shotgun (WGS) entry which is preliminary data.</text>
</comment>
<dbReference type="CDD" id="cd21471">
    <property type="entry name" value="CrtC-like"/>
    <property type="match status" value="1"/>
</dbReference>
<dbReference type="PATRIC" id="fig|882800.3.peg.1799"/>